<organism evidence="1 2">
    <name type="scientific">Paludifilum halophilum</name>
    <dbReference type="NCBI Taxonomy" id="1642702"/>
    <lineage>
        <taxon>Bacteria</taxon>
        <taxon>Bacillati</taxon>
        <taxon>Bacillota</taxon>
        <taxon>Bacilli</taxon>
        <taxon>Bacillales</taxon>
        <taxon>Thermoactinomycetaceae</taxon>
        <taxon>Paludifilum</taxon>
    </lineage>
</organism>
<reference evidence="1 2" key="1">
    <citation type="submission" date="2017-07" db="EMBL/GenBank/DDBJ databases">
        <title>The genome sequence of Paludifilum halophilum highlights mechanisms for microbial adaptation to high salt environemnts.</title>
        <authorList>
            <person name="Belbahri L."/>
        </authorList>
    </citation>
    <scope>NUCLEOTIDE SEQUENCE [LARGE SCALE GENOMIC DNA]</scope>
    <source>
        <strain evidence="1 2">DSM 102817</strain>
    </source>
</reference>
<evidence type="ECO:0008006" key="3">
    <source>
        <dbReference type="Google" id="ProtNLM"/>
    </source>
</evidence>
<dbReference type="Gene3D" id="3.30.310.100">
    <property type="entry name" value="YugN-like"/>
    <property type="match status" value="1"/>
</dbReference>
<dbReference type="OrthoDB" id="2988890at2"/>
<dbReference type="InterPro" id="IPR014967">
    <property type="entry name" value="Uncharacterised_YugN-like"/>
</dbReference>
<sequence>MFIRERRIPMIPLESSLENIDGSFQTVDRLFNEVGFNLGGGYEYDHGYYDKALDWEENKEHQAYLRVPVTAIEGSIGTRQAVLRIGKPFVLMHKFRKGPAKNTSTGLLSGSFNQFTEPVDKDAGIDKKWLERAQSELNQLERRFNQKL</sequence>
<evidence type="ECO:0000313" key="2">
    <source>
        <dbReference type="Proteomes" id="UP000215459"/>
    </source>
</evidence>
<gene>
    <name evidence="1" type="ORF">CHM34_17750</name>
</gene>
<proteinExistence type="predicted"/>
<dbReference type="Pfam" id="PF08868">
    <property type="entry name" value="YugN"/>
    <property type="match status" value="1"/>
</dbReference>
<accession>A0A235B2G3</accession>
<dbReference type="Proteomes" id="UP000215459">
    <property type="component" value="Unassembled WGS sequence"/>
</dbReference>
<evidence type="ECO:0000313" key="1">
    <source>
        <dbReference type="EMBL" id="OYD06149.1"/>
    </source>
</evidence>
<dbReference type="AlphaFoldDB" id="A0A235B2G3"/>
<comment type="caution">
    <text evidence="1">The sequence shown here is derived from an EMBL/GenBank/DDBJ whole genome shotgun (WGS) entry which is preliminary data.</text>
</comment>
<dbReference type="SUPFAM" id="SSF160755">
    <property type="entry name" value="YugN-like"/>
    <property type="match status" value="1"/>
</dbReference>
<protein>
    <recommendedName>
        <fullName evidence="3">YugN-like family protein</fullName>
    </recommendedName>
</protein>
<dbReference type="EMBL" id="NOWF01000018">
    <property type="protein sequence ID" value="OYD06149.1"/>
    <property type="molecule type" value="Genomic_DNA"/>
</dbReference>
<name>A0A235B2G3_9BACL</name>
<dbReference type="InterPro" id="IPR036491">
    <property type="entry name" value="YugN-like_sf"/>
</dbReference>
<keyword evidence="2" id="KW-1185">Reference proteome</keyword>